<keyword evidence="2" id="KW-1185">Reference proteome</keyword>
<accession>A0ABV2AG27</accession>
<gene>
    <name evidence="1" type="ORF">MHBO_000556</name>
</gene>
<evidence type="ECO:0000313" key="1">
    <source>
        <dbReference type="EMBL" id="MES1918612.1"/>
    </source>
</evidence>
<organism evidence="1 2">
    <name type="scientific">Bonamia ostreae</name>
    <dbReference type="NCBI Taxonomy" id="126728"/>
    <lineage>
        <taxon>Eukaryota</taxon>
        <taxon>Sar</taxon>
        <taxon>Rhizaria</taxon>
        <taxon>Endomyxa</taxon>
        <taxon>Ascetosporea</taxon>
        <taxon>Haplosporida</taxon>
        <taxon>Bonamia</taxon>
    </lineage>
</organism>
<reference evidence="1 2" key="1">
    <citation type="journal article" date="2024" name="BMC Biol.">
        <title>Comparative genomics of Ascetosporea gives new insight into the evolutionary basis for animal parasitism in Rhizaria.</title>
        <authorList>
            <person name="Hiltunen Thoren M."/>
            <person name="Onut-Brannstrom I."/>
            <person name="Alfjorden A."/>
            <person name="Peckova H."/>
            <person name="Swords F."/>
            <person name="Hooper C."/>
            <person name="Holzer A.S."/>
            <person name="Bass D."/>
            <person name="Burki F."/>
        </authorList>
    </citation>
    <scope>NUCLEOTIDE SEQUENCE [LARGE SCALE GENOMIC DNA]</scope>
    <source>
        <strain evidence="1">20-A016</strain>
    </source>
</reference>
<dbReference type="Proteomes" id="UP001439008">
    <property type="component" value="Unassembled WGS sequence"/>
</dbReference>
<comment type="caution">
    <text evidence="1">The sequence shown here is derived from an EMBL/GenBank/DDBJ whole genome shotgun (WGS) entry which is preliminary data.</text>
</comment>
<proteinExistence type="predicted"/>
<name>A0ABV2AG27_9EUKA</name>
<evidence type="ECO:0000313" key="2">
    <source>
        <dbReference type="Proteomes" id="UP001439008"/>
    </source>
</evidence>
<protein>
    <submittedName>
        <fullName evidence="1">Uncharacterized protein</fullName>
    </submittedName>
</protein>
<sequence>MDSNKKENAENVFDESGDYEVFKVEDKGVGDEIEYKKIERKKELINGEMVEETLEIVRNSHGTEKNYRKKVNGTDDNTKDDKVSKIGNEVVGDEDKYKKIEIKEELINEEMAEERLEDVRNSHGTKTIINLDNFETQQFLYQY</sequence>
<dbReference type="EMBL" id="JBDODL010000094">
    <property type="protein sequence ID" value="MES1918612.1"/>
    <property type="molecule type" value="Genomic_DNA"/>
</dbReference>